<evidence type="ECO:0000256" key="3">
    <source>
        <dbReference type="ARBA" id="ARBA00022989"/>
    </source>
</evidence>
<dbReference type="EMBL" id="BGPR01001723">
    <property type="protein sequence ID" value="GBM60431.1"/>
    <property type="molecule type" value="Genomic_DNA"/>
</dbReference>
<feature type="domain" description="G-protein coupled receptors family 2 profile 2" evidence="7">
    <location>
        <begin position="177"/>
        <end position="434"/>
    </location>
</feature>
<evidence type="ECO:0000256" key="1">
    <source>
        <dbReference type="ARBA" id="ARBA00004141"/>
    </source>
</evidence>
<keyword evidence="3 5" id="KW-1133">Transmembrane helix</keyword>
<feature type="transmembrane region" description="Helical" evidence="5">
    <location>
        <begin position="383"/>
        <end position="404"/>
    </location>
</feature>
<keyword evidence="9" id="KW-1185">Reference proteome</keyword>
<evidence type="ECO:0000259" key="7">
    <source>
        <dbReference type="PROSITE" id="PS50261"/>
    </source>
</evidence>
<feature type="transmembrane region" description="Helical" evidence="5">
    <location>
        <begin position="210"/>
        <end position="230"/>
    </location>
</feature>
<feature type="signal peptide" evidence="6">
    <location>
        <begin position="1"/>
        <end position="21"/>
    </location>
</feature>
<keyword evidence="8" id="KW-0675">Receptor</keyword>
<keyword evidence="6" id="KW-0732">Signal</keyword>
<accession>A0A4Y2H5N0</accession>
<dbReference type="Gene3D" id="1.20.1070.10">
    <property type="entry name" value="Rhodopsin 7-helix transmembrane proteins"/>
    <property type="match status" value="1"/>
</dbReference>
<dbReference type="OrthoDB" id="6425212at2759"/>
<name>A0A4Y2H5N0_ARAVE</name>
<feature type="transmembrane region" description="Helical" evidence="5">
    <location>
        <begin position="183"/>
        <end position="203"/>
    </location>
</feature>
<dbReference type="Proteomes" id="UP000499080">
    <property type="component" value="Unassembled WGS sequence"/>
</dbReference>
<dbReference type="GO" id="GO:0007166">
    <property type="term" value="P:cell surface receptor signaling pathway"/>
    <property type="evidence" value="ECO:0007669"/>
    <property type="project" value="InterPro"/>
</dbReference>
<feature type="chain" id="PRO_5021263889" evidence="6">
    <location>
        <begin position="22"/>
        <end position="484"/>
    </location>
</feature>
<dbReference type="InterPro" id="IPR000832">
    <property type="entry name" value="GPCR_2_secretin-like"/>
</dbReference>
<comment type="caution">
    <text evidence="8">The sequence shown here is derived from an EMBL/GenBank/DDBJ whole genome shotgun (WGS) entry which is preliminary data.</text>
</comment>
<proteinExistence type="predicted"/>
<sequence length="484" mass="54385">MHAASWTCCVFLISLILCCNGIPLEPKNFNFVDFEDTAGSHGDVKRQRSSGCEYLDLKDVEFLEEGNVLIKAYNTTMSPIRSFIIVDNVSICFNRSMELKRQIFKQCIRWVYDIDEFEILENGSVVLLSNLPHILEPGTYEFYKGKLLRCTSEEDYDNNSTVIDGNPIHVTTDESLSVTISKIGSAISIVALTAHLITFCLVPSLRNVPGWNLASLSIAFLIAYSCAIIGQIPKVLGLSCIIVGIIQQNCFLVAFFCMNVIAFDVWRTLRMATSKLVVSSDNKKKIQLIIYTIYSWGVPVLITVTAVILDTVEGVPSWIKPGIGDKKTCWMTNDKAKIIFFAVPAFTLFLVNAVFFVLSAFIIKNNTMKNTSDQHNQTARLNFVLYLRLAFMMGVTWLLGALASITNSTILWYIFDFLNPLQGLFIFLLFTCSRKVFKYVKQRISLRSPKTSTTEKQTCSSSDKHTINSSVTTIKETTFTSPNQ</sequence>
<evidence type="ECO:0000256" key="6">
    <source>
        <dbReference type="SAM" id="SignalP"/>
    </source>
</evidence>
<dbReference type="GO" id="GO:0016020">
    <property type="term" value="C:membrane"/>
    <property type="evidence" value="ECO:0007669"/>
    <property type="project" value="UniProtKB-SubCell"/>
</dbReference>
<dbReference type="InterPro" id="IPR053231">
    <property type="entry name" value="GPCR_LN-TM7"/>
</dbReference>
<comment type="subcellular location">
    <subcellularLocation>
        <location evidence="1">Membrane</location>
        <topology evidence="1">Multi-pass membrane protein</topology>
    </subcellularLocation>
</comment>
<dbReference type="PROSITE" id="PS50261">
    <property type="entry name" value="G_PROTEIN_RECEP_F2_4"/>
    <property type="match status" value="1"/>
</dbReference>
<evidence type="ECO:0000313" key="8">
    <source>
        <dbReference type="EMBL" id="GBM60431.1"/>
    </source>
</evidence>
<feature type="transmembrane region" description="Helical" evidence="5">
    <location>
        <begin position="338"/>
        <end position="363"/>
    </location>
</feature>
<evidence type="ECO:0000256" key="5">
    <source>
        <dbReference type="SAM" id="Phobius"/>
    </source>
</evidence>
<dbReference type="InterPro" id="IPR017981">
    <property type="entry name" value="GPCR_2-like_7TM"/>
</dbReference>
<gene>
    <name evidence="8" type="primary">mth2_12</name>
    <name evidence="8" type="ORF">AVEN_782_1</name>
</gene>
<dbReference type="CDD" id="cd15039">
    <property type="entry name" value="7tmB3_Methuselah-like"/>
    <property type="match status" value="1"/>
</dbReference>
<dbReference type="AlphaFoldDB" id="A0A4Y2H5N0"/>
<dbReference type="PANTHER" id="PTHR45902:SF4">
    <property type="entry name" value="G-PROTEIN COUPLED RECEPTORS FAMILY 2 PROFILE 2 DOMAIN-CONTAINING PROTEIN"/>
    <property type="match status" value="1"/>
</dbReference>
<feature type="transmembrane region" description="Helical" evidence="5">
    <location>
        <begin position="410"/>
        <end position="432"/>
    </location>
</feature>
<evidence type="ECO:0000313" key="9">
    <source>
        <dbReference type="Proteomes" id="UP000499080"/>
    </source>
</evidence>
<organism evidence="8 9">
    <name type="scientific">Araneus ventricosus</name>
    <name type="common">Orbweaver spider</name>
    <name type="synonym">Epeira ventricosa</name>
    <dbReference type="NCBI Taxonomy" id="182803"/>
    <lineage>
        <taxon>Eukaryota</taxon>
        <taxon>Metazoa</taxon>
        <taxon>Ecdysozoa</taxon>
        <taxon>Arthropoda</taxon>
        <taxon>Chelicerata</taxon>
        <taxon>Arachnida</taxon>
        <taxon>Araneae</taxon>
        <taxon>Araneomorphae</taxon>
        <taxon>Entelegynae</taxon>
        <taxon>Araneoidea</taxon>
        <taxon>Araneidae</taxon>
        <taxon>Araneus</taxon>
    </lineage>
</organism>
<dbReference type="GO" id="GO:0004930">
    <property type="term" value="F:G protein-coupled receptor activity"/>
    <property type="evidence" value="ECO:0007669"/>
    <property type="project" value="InterPro"/>
</dbReference>
<feature type="transmembrane region" description="Helical" evidence="5">
    <location>
        <begin position="288"/>
        <end position="309"/>
    </location>
</feature>
<feature type="transmembrane region" description="Helical" evidence="5">
    <location>
        <begin position="236"/>
        <end position="267"/>
    </location>
</feature>
<dbReference type="PANTHER" id="PTHR45902">
    <property type="entry name" value="LATROPHILIN RECEPTOR-LIKE PROTEIN A"/>
    <property type="match status" value="1"/>
</dbReference>
<evidence type="ECO:0000256" key="2">
    <source>
        <dbReference type="ARBA" id="ARBA00022692"/>
    </source>
</evidence>
<protein>
    <submittedName>
        <fullName evidence="8">G-protein coupled receptor Mth2</fullName>
    </submittedName>
</protein>
<keyword evidence="4 5" id="KW-0472">Membrane</keyword>
<evidence type="ECO:0000256" key="4">
    <source>
        <dbReference type="ARBA" id="ARBA00023136"/>
    </source>
</evidence>
<reference evidence="8 9" key="1">
    <citation type="journal article" date="2019" name="Sci. Rep.">
        <title>Orb-weaving spider Araneus ventricosus genome elucidates the spidroin gene catalogue.</title>
        <authorList>
            <person name="Kono N."/>
            <person name="Nakamura H."/>
            <person name="Ohtoshi R."/>
            <person name="Moran D.A.P."/>
            <person name="Shinohara A."/>
            <person name="Yoshida Y."/>
            <person name="Fujiwara M."/>
            <person name="Mori M."/>
            <person name="Tomita M."/>
            <person name="Arakawa K."/>
        </authorList>
    </citation>
    <scope>NUCLEOTIDE SEQUENCE [LARGE SCALE GENOMIC DNA]</scope>
</reference>
<dbReference type="Pfam" id="PF00002">
    <property type="entry name" value="7tm_2"/>
    <property type="match status" value="1"/>
</dbReference>
<keyword evidence="2 5" id="KW-0812">Transmembrane</keyword>